<reference evidence="2" key="2">
    <citation type="submission" date="2021-03" db="UniProtKB">
        <authorList>
            <consortium name="EnsemblPlants"/>
        </authorList>
    </citation>
    <scope>IDENTIFICATION</scope>
</reference>
<dbReference type="SUPFAM" id="SSF53098">
    <property type="entry name" value="Ribonuclease H-like"/>
    <property type="match status" value="1"/>
</dbReference>
<feature type="domain" description="HAT C-terminal dimerisation" evidence="1">
    <location>
        <begin position="239"/>
        <end position="312"/>
    </location>
</feature>
<evidence type="ECO:0000259" key="1">
    <source>
        <dbReference type="Pfam" id="PF05699"/>
    </source>
</evidence>
<dbReference type="Gramene" id="AUR62043722-RA">
    <property type="protein sequence ID" value="AUR62043722-RA:cds"/>
    <property type="gene ID" value="AUR62043722"/>
</dbReference>
<dbReference type="AlphaFoldDB" id="A0A803NCA5"/>
<organism evidence="2 3">
    <name type="scientific">Chenopodium quinoa</name>
    <name type="common">Quinoa</name>
    <dbReference type="NCBI Taxonomy" id="63459"/>
    <lineage>
        <taxon>Eukaryota</taxon>
        <taxon>Viridiplantae</taxon>
        <taxon>Streptophyta</taxon>
        <taxon>Embryophyta</taxon>
        <taxon>Tracheophyta</taxon>
        <taxon>Spermatophyta</taxon>
        <taxon>Magnoliopsida</taxon>
        <taxon>eudicotyledons</taxon>
        <taxon>Gunneridae</taxon>
        <taxon>Pentapetalae</taxon>
        <taxon>Caryophyllales</taxon>
        <taxon>Chenopodiaceae</taxon>
        <taxon>Chenopodioideae</taxon>
        <taxon>Atripliceae</taxon>
        <taxon>Chenopodium</taxon>
    </lineage>
</organism>
<dbReference type="GO" id="GO:0046983">
    <property type="term" value="F:protein dimerization activity"/>
    <property type="evidence" value="ECO:0007669"/>
    <property type="project" value="InterPro"/>
</dbReference>
<dbReference type="PANTHER" id="PTHR46481">
    <property type="entry name" value="ZINC FINGER BED DOMAIN-CONTAINING PROTEIN 4"/>
    <property type="match status" value="1"/>
</dbReference>
<dbReference type="Pfam" id="PF05699">
    <property type="entry name" value="Dimer_Tnp_hAT"/>
    <property type="match status" value="1"/>
</dbReference>
<proteinExistence type="predicted"/>
<accession>A0A803NCA5</accession>
<dbReference type="EnsemblPlants" id="AUR62043722-RA">
    <property type="protein sequence ID" value="AUR62043722-RA:cds"/>
    <property type="gene ID" value="AUR62043722"/>
</dbReference>
<dbReference type="InterPro" id="IPR052035">
    <property type="entry name" value="ZnF_BED_domain_contain"/>
</dbReference>
<dbReference type="PANTHER" id="PTHR46481:SF7">
    <property type="entry name" value="ZINC FINGER BED DOMAIN-CONTAINING PROTEIN RICESLEEPER 2-LIKE"/>
    <property type="match status" value="1"/>
</dbReference>
<evidence type="ECO:0000313" key="2">
    <source>
        <dbReference type="EnsemblPlants" id="AUR62043722-RA:cds"/>
    </source>
</evidence>
<protein>
    <recommendedName>
        <fullName evidence="1">HAT C-terminal dimerisation domain-containing protein</fullName>
    </recommendedName>
</protein>
<sequence length="473" mass="54248">MFKACQRISVTTDTWTSIQRINYMCLTAHFIDKHWGIEDKLFIVTIDNASSNDVACMHLSRMVRRTGCINDGKNLHVRCMAHIINLIVWDGIKQHGVCIDRVRNAVKHVKNSPARISRFKDLVQKANIDSKASLSFDVHTRWNSTFTMLDTALKFQRVFRGLSLPDGGDLNDNERPPEEEDRKKVQRLTLFLKGYYVLTKRISGSHYVTSNKEGGDYYMKNLKEVAKKLEGTSGYVMNELDRFLHERIGPEEEELDALTWWGINGHRYSVLKSMARDILAVPLSTVASESAFSMGGRTLDPFRSSLTPKTLCVRLPLSRYIADDIVVPNDFTSELDLSKYRALELGMFYNYSYVNSDNTSFGFDVRVIDNPVFRTKPSFPHEYKVVLFMNPNCETGHPRLDDFMVVELSNEIALTVKSVKSGEKRKVYFISHRKIDDIVQAEKIDAHVFALPSDRRLSQSATRVDKSKLYCFH</sequence>
<dbReference type="Proteomes" id="UP000596660">
    <property type="component" value="Unplaced"/>
</dbReference>
<reference evidence="2" key="1">
    <citation type="journal article" date="2017" name="Nature">
        <title>The genome of Chenopodium quinoa.</title>
        <authorList>
            <person name="Jarvis D.E."/>
            <person name="Ho Y.S."/>
            <person name="Lightfoot D.J."/>
            <person name="Schmoeckel S.M."/>
            <person name="Li B."/>
            <person name="Borm T.J.A."/>
            <person name="Ohyanagi H."/>
            <person name="Mineta K."/>
            <person name="Michell C.T."/>
            <person name="Saber N."/>
            <person name="Kharbatia N.M."/>
            <person name="Rupper R.R."/>
            <person name="Sharp A.R."/>
            <person name="Dally N."/>
            <person name="Boughton B.A."/>
            <person name="Woo Y.H."/>
            <person name="Gao G."/>
            <person name="Schijlen E.G.W.M."/>
            <person name="Guo X."/>
            <person name="Momin A.A."/>
            <person name="Negrao S."/>
            <person name="Al-Babili S."/>
            <person name="Gehring C."/>
            <person name="Roessner U."/>
            <person name="Jung C."/>
            <person name="Murphy K."/>
            <person name="Arold S.T."/>
            <person name="Gojobori T."/>
            <person name="van der Linden C.G."/>
            <person name="van Loo E.N."/>
            <person name="Jellen E.N."/>
            <person name="Maughan P.J."/>
            <person name="Tester M."/>
        </authorList>
    </citation>
    <scope>NUCLEOTIDE SEQUENCE [LARGE SCALE GENOMIC DNA]</scope>
    <source>
        <strain evidence="2">cv. PI 614886</strain>
    </source>
</reference>
<dbReference type="InterPro" id="IPR012337">
    <property type="entry name" value="RNaseH-like_sf"/>
</dbReference>
<dbReference type="InterPro" id="IPR008906">
    <property type="entry name" value="HATC_C_dom"/>
</dbReference>
<evidence type="ECO:0000313" key="3">
    <source>
        <dbReference type="Proteomes" id="UP000596660"/>
    </source>
</evidence>
<name>A0A803NCA5_CHEQI</name>
<keyword evidence="3" id="KW-1185">Reference proteome</keyword>